<dbReference type="SUPFAM" id="SSF159468">
    <property type="entry name" value="AtpF-like"/>
    <property type="match status" value="1"/>
</dbReference>
<dbReference type="InterPro" id="IPR036906">
    <property type="entry name" value="ATPase_V1_fsu_sf"/>
</dbReference>
<organism evidence="4 5">
    <name type="scientific">Aerococcus kribbianus</name>
    <dbReference type="NCBI Taxonomy" id="2999064"/>
    <lineage>
        <taxon>Bacteria</taxon>
        <taxon>Bacillati</taxon>
        <taxon>Bacillota</taxon>
        <taxon>Bacilli</taxon>
        <taxon>Lactobacillales</taxon>
        <taxon>Aerococcaceae</taxon>
        <taxon>Aerococcus</taxon>
    </lineage>
</organism>
<evidence type="ECO:0000313" key="5">
    <source>
        <dbReference type="Proteomes" id="UP001146670"/>
    </source>
</evidence>
<dbReference type="InterPro" id="IPR008218">
    <property type="entry name" value="ATPase_V1-cplx_f_g_su"/>
</dbReference>
<dbReference type="GO" id="GO:0046961">
    <property type="term" value="F:proton-transporting ATPase activity, rotational mechanism"/>
    <property type="evidence" value="ECO:0007669"/>
    <property type="project" value="InterPro"/>
</dbReference>
<sequence>MKQFVLADNLDTLIGMRLSGVDGKLVTEKDDFTKIFNDLVTNDSIALMLISPKLIEKNQDLINEVHFNQSTPLITAVLGPNEWQEKNNQIADTIQSAIGIQL</sequence>
<dbReference type="Gene3D" id="3.40.50.10580">
    <property type="entry name" value="ATPase, V1 complex, subunit F"/>
    <property type="match status" value="1"/>
</dbReference>
<reference evidence="4" key="1">
    <citation type="submission" date="2022-12" db="EMBL/GenBank/DDBJ databases">
        <title>Description and comparative metabolic analysis of Aerococcus sp. nov., isolated from the feces of a pig.</title>
        <authorList>
            <person name="Chang Y.-H."/>
        </authorList>
    </citation>
    <scope>NUCLEOTIDE SEQUENCE</scope>
    <source>
        <strain evidence="4">YH-aer222</strain>
    </source>
</reference>
<gene>
    <name evidence="4" type="ORF">OW157_01895</name>
</gene>
<keyword evidence="3" id="KW-0406">Ion transport</keyword>
<evidence type="ECO:0000256" key="1">
    <source>
        <dbReference type="ARBA" id="ARBA00010148"/>
    </source>
</evidence>
<proteinExistence type="inferred from homology"/>
<dbReference type="RefSeq" id="WP_268751639.1">
    <property type="nucleotide sequence ID" value="NZ_JAPRFQ010000001.1"/>
</dbReference>
<evidence type="ECO:0000313" key="4">
    <source>
        <dbReference type="EMBL" id="MCZ0725316.1"/>
    </source>
</evidence>
<dbReference type="AlphaFoldDB" id="A0A9X3FNY8"/>
<comment type="caution">
    <text evidence="4">The sequence shown here is derived from an EMBL/GenBank/DDBJ whole genome shotgun (WGS) entry which is preliminary data.</text>
</comment>
<keyword evidence="5" id="KW-1185">Reference proteome</keyword>
<evidence type="ECO:0000256" key="3">
    <source>
        <dbReference type="ARBA" id="ARBA00023065"/>
    </source>
</evidence>
<dbReference type="EMBL" id="JAPRFR010000001">
    <property type="protein sequence ID" value="MCZ0725316.1"/>
    <property type="molecule type" value="Genomic_DNA"/>
</dbReference>
<protein>
    <submittedName>
        <fullName evidence="4">V-type ATP synthase subunit F</fullName>
    </submittedName>
</protein>
<dbReference type="Pfam" id="PF01990">
    <property type="entry name" value="ATP-synt_F"/>
    <property type="match status" value="1"/>
</dbReference>
<name>A0A9X3FNY8_9LACT</name>
<evidence type="ECO:0000256" key="2">
    <source>
        <dbReference type="ARBA" id="ARBA00022448"/>
    </source>
</evidence>
<dbReference type="Proteomes" id="UP001146670">
    <property type="component" value="Unassembled WGS sequence"/>
</dbReference>
<keyword evidence="2" id="KW-0813">Transport</keyword>
<comment type="similarity">
    <text evidence="1">Belongs to the V-ATPase F subunit family.</text>
</comment>
<accession>A0A9X3FNY8</accession>